<dbReference type="Gene3D" id="3.40.50.1820">
    <property type="entry name" value="alpha/beta hydrolase"/>
    <property type="match status" value="1"/>
</dbReference>
<dbReference type="InterPro" id="IPR050300">
    <property type="entry name" value="GDXG_lipolytic_enzyme"/>
</dbReference>
<evidence type="ECO:0000313" key="3">
    <source>
        <dbReference type="EMBL" id="MPM26597.1"/>
    </source>
</evidence>
<dbReference type="InterPro" id="IPR013094">
    <property type="entry name" value="AB_hydrolase_3"/>
</dbReference>
<reference evidence="3" key="1">
    <citation type="submission" date="2019-08" db="EMBL/GenBank/DDBJ databases">
        <authorList>
            <person name="Kucharzyk K."/>
            <person name="Murdoch R.W."/>
            <person name="Higgins S."/>
            <person name="Loffler F."/>
        </authorList>
    </citation>
    <scope>NUCLEOTIDE SEQUENCE</scope>
</reference>
<dbReference type="EC" id="3.1.1.1" evidence="3"/>
<evidence type="ECO:0000259" key="2">
    <source>
        <dbReference type="Pfam" id="PF07859"/>
    </source>
</evidence>
<gene>
    <name evidence="3" type="primary">nlhH_1</name>
    <name evidence="3" type="ORF">SDC9_73101</name>
</gene>
<sequence>MNRTKYPIHPDFKRWENFNPPLNETSIPILQKLMSVLVLKEPITSKVPVERKDIPVNSGETVRALLYSPSNITPNAPCLIYFHGGGFVLPAGPFHYTLAKEYAVGANCKVLFVDYRLAPQYPFPVAPEDCYAAYQWVLASAEKFSIDPNRIAVGGDSAGGNLATVVCLMARDRGLPIPCAQMMIYPVAGMKMATESMRRYIDTPMCNSKDADKYDQFYMQDSSAGKHEYYSPYEAKSLDRLPTTYIETAEFDCLRDGAILYAERLRAFGVNVELHNTIGTIHGFDIVMTSPIVRESIERRVDFLKKSFNISSTRK</sequence>
<evidence type="ECO:0000256" key="1">
    <source>
        <dbReference type="ARBA" id="ARBA00022801"/>
    </source>
</evidence>
<keyword evidence="1 3" id="KW-0378">Hydrolase</keyword>
<dbReference type="PANTHER" id="PTHR48081:SF8">
    <property type="entry name" value="ALPHA_BETA HYDROLASE FOLD-3 DOMAIN-CONTAINING PROTEIN-RELATED"/>
    <property type="match status" value="1"/>
</dbReference>
<dbReference type="EMBL" id="VSSQ01004776">
    <property type="protein sequence ID" value="MPM26597.1"/>
    <property type="molecule type" value="Genomic_DNA"/>
</dbReference>
<dbReference type="AlphaFoldDB" id="A0A644YED7"/>
<dbReference type="InterPro" id="IPR029058">
    <property type="entry name" value="AB_hydrolase_fold"/>
</dbReference>
<protein>
    <submittedName>
        <fullName evidence="3">Carboxylesterase NlhH</fullName>
        <ecNumber evidence="3">3.1.1.1</ecNumber>
    </submittedName>
</protein>
<organism evidence="3">
    <name type="scientific">bioreactor metagenome</name>
    <dbReference type="NCBI Taxonomy" id="1076179"/>
    <lineage>
        <taxon>unclassified sequences</taxon>
        <taxon>metagenomes</taxon>
        <taxon>ecological metagenomes</taxon>
    </lineage>
</organism>
<feature type="domain" description="Alpha/beta hydrolase fold-3" evidence="2">
    <location>
        <begin position="79"/>
        <end position="284"/>
    </location>
</feature>
<dbReference type="GO" id="GO:0106435">
    <property type="term" value="F:carboxylesterase activity"/>
    <property type="evidence" value="ECO:0007669"/>
    <property type="project" value="UniProtKB-EC"/>
</dbReference>
<proteinExistence type="predicted"/>
<accession>A0A644YED7</accession>
<dbReference type="PANTHER" id="PTHR48081">
    <property type="entry name" value="AB HYDROLASE SUPERFAMILY PROTEIN C4A8.06C"/>
    <property type="match status" value="1"/>
</dbReference>
<name>A0A644YED7_9ZZZZ</name>
<dbReference type="SUPFAM" id="SSF53474">
    <property type="entry name" value="alpha/beta-Hydrolases"/>
    <property type="match status" value="1"/>
</dbReference>
<comment type="caution">
    <text evidence="3">The sequence shown here is derived from an EMBL/GenBank/DDBJ whole genome shotgun (WGS) entry which is preliminary data.</text>
</comment>
<dbReference type="Pfam" id="PF07859">
    <property type="entry name" value="Abhydrolase_3"/>
    <property type="match status" value="1"/>
</dbReference>